<proteinExistence type="inferred from homology"/>
<dbReference type="PANTHER" id="PTHR45348:SF2">
    <property type="entry name" value="ZINC-TYPE ALCOHOL DEHYDROGENASE-LIKE PROTEIN C2E1P3.01"/>
    <property type="match status" value="1"/>
</dbReference>
<dbReference type="SUPFAM" id="SSF51735">
    <property type="entry name" value="NAD(P)-binding Rossmann-fold domains"/>
    <property type="match status" value="1"/>
</dbReference>
<dbReference type="Gene3D" id="3.90.180.10">
    <property type="entry name" value="Medium-chain alcohol dehydrogenases, catalytic domain"/>
    <property type="match status" value="1"/>
</dbReference>
<evidence type="ECO:0000259" key="3">
    <source>
        <dbReference type="SMART" id="SM00829"/>
    </source>
</evidence>
<dbReference type="Pfam" id="PF08240">
    <property type="entry name" value="ADH_N"/>
    <property type="match status" value="1"/>
</dbReference>
<evidence type="ECO:0000256" key="1">
    <source>
        <dbReference type="ARBA" id="ARBA00008072"/>
    </source>
</evidence>
<dbReference type="InterPro" id="IPR036291">
    <property type="entry name" value="NAD(P)-bd_dom_sf"/>
</dbReference>
<organism evidence="4 5">
    <name type="scientific">Aspergillus pseudoustus</name>
    <dbReference type="NCBI Taxonomy" id="1810923"/>
    <lineage>
        <taxon>Eukaryota</taxon>
        <taxon>Fungi</taxon>
        <taxon>Dikarya</taxon>
        <taxon>Ascomycota</taxon>
        <taxon>Pezizomycotina</taxon>
        <taxon>Eurotiomycetes</taxon>
        <taxon>Eurotiomycetidae</taxon>
        <taxon>Eurotiales</taxon>
        <taxon>Aspergillaceae</taxon>
        <taxon>Aspergillus</taxon>
        <taxon>Aspergillus subgen. Nidulantes</taxon>
    </lineage>
</organism>
<evidence type="ECO:0000313" key="4">
    <source>
        <dbReference type="EMBL" id="KAL2847505.1"/>
    </source>
</evidence>
<dbReference type="SUPFAM" id="SSF50129">
    <property type="entry name" value="GroES-like"/>
    <property type="match status" value="1"/>
</dbReference>
<dbReference type="InterPro" id="IPR020843">
    <property type="entry name" value="ER"/>
</dbReference>
<dbReference type="InterPro" id="IPR013154">
    <property type="entry name" value="ADH-like_N"/>
</dbReference>
<accession>A0ABR4K5C0</accession>
<reference evidence="4 5" key="1">
    <citation type="submission" date="2024-07" db="EMBL/GenBank/DDBJ databases">
        <title>Section-level genome sequencing and comparative genomics of Aspergillus sections Usti and Cavernicolus.</title>
        <authorList>
            <consortium name="Lawrence Berkeley National Laboratory"/>
            <person name="Nybo J.L."/>
            <person name="Vesth T.C."/>
            <person name="Theobald S."/>
            <person name="Frisvad J.C."/>
            <person name="Larsen T.O."/>
            <person name="Kjaerboelling I."/>
            <person name="Rothschild-Mancinelli K."/>
            <person name="Lyhne E.K."/>
            <person name="Kogle M.E."/>
            <person name="Barry K."/>
            <person name="Clum A."/>
            <person name="Na H."/>
            <person name="Ledsgaard L."/>
            <person name="Lin J."/>
            <person name="Lipzen A."/>
            <person name="Kuo A."/>
            <person name="Riley R."/>
            <person name="Mondo S."/>
            <person name="Labutti K."/>
            <person name="Haridas S."/>
            <person name="Pangalinan J."/>
            <person name="Salamov A.A."/>
            <person name="Simmons B.A."/>
            <person name="Magnuson J.K."/>
            <person name="Chen J."/>
            <person name="Drula E."/>
            <person name="Henrissat B."/>
            <person name="Wiebenga A."/>
            <person name="Lubbers R.J."/>
            <person name="Gomes A.C."/>
            <person name="Makela M.R."/>
            <person name="Stajich J."/>
            <person name="Grigoriev I.V."/>
            <person name="Mortensen U.H."/>
            <person name="De Vries R.P."/>
            <person name="Baker S.E."/>
            <person name="Andersen M.R."/>
        </authorList>
    </citation>
    <scope>NUCLEOTIDE SEQUENCE [LARGE SCALE GENOMIC DNA]</scope>
    <source>
        <strain evidence="4 5">CBS 123904</strain>
    </source>
</reference>
<evidence type="ECO:0000313" key="5">
    <source>
        <dbReference type="Proteomes" id="UP001610446"/>
    </source>
</evidence>
<keyword evidence="2" id="KW-0560">Oxidoreductase</keyword>
<comment type="caution">
    <text evidence="4">The sequence shown here is derived from an EMBL/GenBank/DDBJ whole genome shotgun (WGS) entry which is preliminary data.</text>
</comment>
<dbReference type="CDD" id="cd08249">
    <property type="entry name" value="enoyl_reductase_like"/>
    <property type="match status" value="1"/>
</dbReference>
<protein>
    <submittedName>
        <fullName evidence="4">GroES-like protein</fullName>
    </submittedName>
</protein>
<dbReference type="EMBL" id="JBFXLU010000055">
    <property type="protein sequence ID" value="KAL2847505.1"/>
    <property type="molecule type" value="Genomic_DNA"/>
</dbReference>
<gene>
    <name evidence="4" type="ORF">BJY01DRAFT_262927</name>
</gene>
<dbReference type="PANTHER" id="PTHR45348">
    <property type="entry name" value="HYPOTHETICAL OXIDOREDUCTASE (EUROFUNG)"/>
    <property type="match status" value="1"/>
</dbReference>
<keyword evidence="5" id="KW-1185">Reference proteome</keyword>
<comment type="similarity">
    <text evidence="1">Belongs to the zinc-containing alcohol dehydrogenase family.</text>
</comment>
<dbReference type="InterPro" id="IPR047122">
    <property type="entry name" value="Trans-enoyl_RdTase-like"/>
</dbReference>
<dbReference type="InterPro" id="IPR011032">
    <property type="entry name" value="GroES-like_sf"/>
</dbReference>
<dbReference type="Gene3D" id="3.40.50.720">
    <property type="entry name" value="NAD(P)-binding Rossmann-like Domain"/>
    <property type="match status" value="1"/>
</dbReference>
<name>A0ABR4K5C0_9EURO</name>
<evidence type="ECO:0000256" key="2">
    <source>
        <dbReference type="ARBA" id="ARBA00023002"/>
    </source>
</evidence>
<feature type="domain" description="Enoyl reductase (ER)" evidence="3">
    <location>
        <begin position="14"/>
        <end position="360"/>
    </location>
</feature>
<sequence length="365" mass="39324">MSATKFQKALVVQAIEKPLRLVQRPIPIPEPGWVLVKVAAAGINPHDQKGRDSALFIEPHLPNAILTQDIAGTVVSLGYGVTTFSPGDRIFGQSNVFGGPDQGGLQEYALLHADYAARIPENLSFDDAATIPVNAVASFVALFHESGLGLRPARFSIAGGESGRVVDYSREAIVVIGGGSNTGKFGLMFAKLAGFGKVITIAGGTGDERKMDYLRSLGATHIIDRRLTYLEIEREIRDLVGDSLIYAYDTVNTAANQDPGLTLLSSLRKGTLITLLRGGEVREDTALAKKGGYRKAQVLGVSHKHGEFASEFWRRLPGWIGDRTVKGLGEVDVIEGLDVDAVNRVLDWYRDGRAVGKTHVHPSSL</sequence>
<dbReference type="Proteomes" id="UP001610446">
    <property type="component" value="Unassembled WGS sequence"/>
</dbReference>
<dbReference type="SMART" id="SM00829">
    <property type="entry name" value="PKS_ER"/>
    <property type="match status" value="1"/>
</dbReference>